<dbReference type="RefSeq" id="WP_139090359.1">
    <property type="nucleotide sequence ID" value="NZ_VDGE01000002.1"/>
</dbReference>
<evidence type="ECO:0000256" key="1">
    <source>
        <dbReference type="SAM" id="Phobius"/>
    </source>
</evidence>
<dbReference type="Proteomes" id="UP000305681">
    <property type="component" value="Unassembled WGS sequence"/>
</dbReference>
<feature type="transmembrane region" description="Helical" evidence="1">
    <location>
        <begin position="697"/>
        <end position="717"/>
    </location>
</feature>
<dbReference type="PANTHER" id="PTHR37813">
    <property type="entry name" value="FELS-2 PROPHAGE PROTEIN"/>
    <property type="match status" value="1"/>
</dbReference>
<dbReference type="EMBL" id="VDGE01000002">
    <property type="protein sequence ID" value="TNC77541.1"/>
    <property type="molecule type" value="Genomic_DNA"/>
</dbReference>
<feature type="transmembrane region" description="Helical" evidence="1">
    <location>
        <begin position="605"/>
        <end position="626"/>
    </location>
</feature>
<evidence type="ECO:0000313" key="3">
    <source>
        <dbReference type="Proteomes" id="UP000305681"/>
    </source>
</evidence>
<comment type="caution">
    <text evidence="2">The sequence shown here is derived from an EMBL/GenBank/DDBJ whole genome shotgun (WGS) entry which is preliminary data.</text>
</comment>
<name>A0A5C4NRI3_9BURK</name>
<feature type="transmembrane region" description="Helical" evidence="1">
    <location>
        <begin position="566"/>
        <end position="593"/>
    </location>
</feature>
<gene>
    <name evidence="2" type="ORF">FHI69_09405</name>
</gene>
<organism evidence="2 3">
    <name type="scientific">Janthinobacterium lividum</name>
    <dbReference type="NCBI Taxonomy" id="29581"/>
    <lineage>
        <taxon>Bacteria</taxon>
        <taxon>Pseudomonadati</taxon>
        <taxon>Pseudomonadota</taxon>
        <taxon>Betaproteobacteria</taxon>
        <taxon>Burkholderiales</taxon>
        <taxon>Oxalobacteraceae</taxon>
        <taxon>Janthinobacterium</taxon>
    </lineage>
</organism>
<evidence type="ECO:0000313" key="2">
    <source>
        <dbReference type="EMBL" id="TNC77541.1"/>
    </source>
</evidence>
<dbReference type="AlphaFoldDB" id="A0A5C4NRI3"/>
<dbReference type="PANTHER" id="PTHR37813:SF1">
    <property type="entry name" value="FELS-2 PROPHAGE PROTEIN"/>
    <property type="match status" value="1"/>
</dbReference>
<protein>
    <submittedName>
        <fullName evidence="2">Phage tail protein</fullName>
    </submittedName>
</protein>
<proteinExistence type="predicted"/>
<keyword evidence="1" id="KW-1133">Transmembrane helix</keyword>
<sequence>MAGRDLKLQVVFAALDKITGPLKKIMGGSSDTAKALKATSDRLRDLNAQQKNISKFRELHGGLDATRSKLEAAQQKVVSLATKMKQTEAPTRAMTREFNAAVKAAGALKTAGQQQAQQLQVMRERLGAAGIGTKDLANHERTLRSEIEATNKTMTLQQQKLANAAGKQQRVTNATQHADKLRSKAGSIAMAGAGATAAGAVMAMPIAKGLHEAKHYQLEKARVNALGLGPKTSQQAIAFAKNMKTYGTSQNENLELVRDAMSIFGDLHHAEMVAPTLAKMKFANKAFFGKESGEENERIFMDLLKVIEQRGGTASSEKFHDQANMMQKVITATGGRVGPTEWLNFIKTGGIAAKIMDDKQFYYQMEPLVQEVGGHRAGTALMSGYSNLYQGRTTKRAVHNMEKLGLIGDHSKVTHDKVGQVSTLGPGALLGSDIFRRSQFEWLEKVLLPQLAKKGITDPKKIEDIIGGLFSTRTAGNQFLDMFKQRIQMHKNAKLNEGAYDIEQMDALGKQQAGGAELEATARLADLKLVMGEKILPLYAQGLEMAISTITRLNGFMERNPAVAKVMIVCFSALAAILLVLGPLMLGIAALIGPYAMLHVMFAKMGMAGGVLTPILRGLGGAFMWVGRAVLWLGRAFMLNPIGLAVTAIAGAAFLIYKYWEPIKGFFTGIWSHVKTAFAGGIGRVNSLIVNWSPLGLFYRAFAGVLGWFGIALPARFSDFGAGLLRSMASGITSTLNVFYQCWEPVKTFFSGVWSQLKATCAGGLAGISALIINWSPVGVFYQAFAGVMSWFGIKLPAQFTEFGANILRGLVNGITGSMGAVKDAISNAGSSTIAWFKEKLGIHSPSRVFAQLGDYTMQGLAVGLDRSEGAPIAKVSTLAQRLTQLGAGIAIGTATALPASAFDTRAPLPVGGFGAGMTIQGDKIEITFHVQAGTDPQAIARAVSTALDQRDREKAARIRSSLRDHD</sequence>
<reference evidence="2 3" key="1">
    <citation type="submission" date="2019-06" db="EMBL/GenBank/DDBJ databases">
        <title>Genome sequence of Janthinobacterium lividum UCD_MED1.</title>
        <authorList>
            <person name="De Leon M.E."/>
            <person name="Jospin G."/>
        </authorList>
    </citation>
    <scope>NUCLEOTIDE SEQUENCE [LARGE SCALE GENOMIC DNA]</scope>
    <source>
        <strain evidence="2 3">UCD_MED1</strain>
    </source>
</reference>
<feature type="transmembrane region" description="Helical" evidence="1">
    <location>
        <begin position="638"/>
        <end position="657"/>
    </location>
</feature>
<keyword evidence="1" id="KW-0812">Transmembrane</keyword>
<accession>A0A5C4NRI3</accession>
<keyword evidence="1" id="KW-0472">Membrane</keyword>